<dbReference type="GO" id="GO:0005886">
    <property type="term" value="C:plasma membrane"/>
    <property type="evidence" value="ECO:0007669"/>
    <property type="project" value="UniProtKB-SubCell"/>
</dbReference>
<dbReference type="GO" id="GO:0022857">
    <property type="term" value="F:transmembrane transporter activity"/>
    <property type="evidence" value="ECO:0007669"/>
    <property type="project" value="InterPro"/>
</dbReference>
<dbReference type="RefSeq" id="WP_039165318.1">
    <property type="nucleotide sequence ID" value="NZ_CAVNYG010000001.1"/>
</dbReference>
<evidence type="ECO:0000256" key="5">
    <source>
        <dbReference type="ARBA" id="ARBA00022989"/>
    </source>
</evidence>
<dbReference type="Pfam" id="PF07690">
    <property type="entry name" value="MFS_1"/>
    <property type="match status" value="1"/>
</dbReference>
<feature type="transmembrane region" description="Helical" evidence="7">
    <location>
        <begin position="428"/>
        <end position="448"/>
    </location>
</feature>
<dbReference type="Gene3D" id="1.20.1720.10">
    <property type="entry name" value="Multidrug resistance protein D"/>
    <property type="match status" value="1"/>
</dbReference>
<proteinExistence type="predicted"/>
<feature type="transmembrane region" description="Helical" evidence="7">
    <location>
        <begin position="206"/>
        <end position="224"/>
    </location>
</feature>
<feature type="transmembrane region" description="Helical" evidence="7">
    <location>
        <begin position="333"/>
        <end position="354"/>
    </location>
</feature>
<dbReference type="InterPro" id="IPR020846">
    <property type="entry name" value="MFS_dom"/>
</dbReference>
<dbReference type="PANTHER" id="PTHR42718:SF46">
    <property type="entry name" value="BLR6921 PROTEIN"/>
    <property type="match status" value="1"/>
</dbReference>
<dbReference type="SUPFAM" id="SSF103473">
    <property type="entry name" value="MFS general substrate transporter"/>
    <property type="match status" value="1"/>
</dbReference>
<gene>
    <name evidence="9" type="primary">ywoD</name>
    <name evidence="9" type="ORF">BACI348_50667</name>
</gene>
<organism evidence="9 10">
    <name type="scientific">Bacillus altitudinis</name>
    <dbReference type="NCBI Taxonomy" id="293387"/>
    <lineage>
        <taxon>Bacteria</taxon>
        <taxon>Bacillati</taxon>
        <taxon>Bacillota</taxon>
        <taxon>Bacilli</taxon>
        <taxon>Bacillales</taxon>
        <taxon>Bacillaceae</taxon>
        <taxon>Bacillus</taxon>
    </lineage>
</organism>
<feature type="transmembrane region" description="Helical" evidence="7">
    <location>
        <begin position="394"/>
        <end position="416"/>
    </location>
</feature>
<feature type="transmembrane region" description="Helical" evidence="7">
    <location>
        <begin position="136"/>
        <end position="157"/>
    </location>
</feature>
<accession>A0A653X3R8</accession>
<dbReference type="PANTHER" id="PTHR42718">
    <property type="entry name" value="MAJOR FACILITATOR SUPERFAMILY MULTIDRUG TRANSPORTER MFSC"/>
    <property type="match status" value="1"/>
</dbReference>
<evidence type="ECO:0000256" key="3">
    <source>
        <dbReference type="ARBA" id="ARBA00022475"/>
    </source>
</evidence>
<name>A0A653X3R8_BACAB</name>
<comment type="subcellular location">
    <subcellularLocation>
        <location evidence="1">Cell membrane</location>
        <topology evidence="1">Multi-pass membrane protein</topology>
    </subcellularLocation>
</comment>
<evidence type="ECO:0000313" key="10">
    <source>
        <dbReference type="Proteomes" id="UP000433089"/>
    </source>
</evidence>
<keyword evidence="6 7" id="KW-0472">Membrane</keyword>
<dbReference type="Gene3D" id="1.20.1250.20">
    <property type="entry name" value="MFS general substrate transporter like domains"/>
    <property type="match status" value="1"/>
</dbReference>
<dbReference type="PROSITE" id="PS50850">
    <property type="entry name" value="MFS"/>
    <property type="match status" value="1"/>
</dbReference>
<keyword evidence="4 7" id="KW-0812">Transmembrane</keyword>
<evidence type="ECO:0000256" key="4">
    <source>
        <dbReference type="ARBA" id="ARBA00022692"/>
    </source>
</evidence>
<feature type="transmembrane region" description="Helical" evidence="7">
    <location>
        <begin position="268"/>
        <end position="291"/>
    </location>
</feature>
<dbReference type="InterPro" id="IPR036259">
    <property type="entry name" value="MFS_trans_sf"/>
</dbReference>
<feature type="transmembrane region" description="Helical" evidence="7">
    <location>
        <begin position="36"/>
        <end position="57"/>
    </location>
</feature>
<keyword evidence="5 7" id="KW-1133">Transmembrane helix</keyword>
<dbReference type="CDD" id="cd17321">
    <property type="entry name" value="MFS_MMR_MDR_like"/>
    <property type="match status" value="1"/>
</dbReference>
<feature type="domain" description="Major facilitator superfamily (MFS) profile" evidence="8">
    <location>
        <begin position="11"/>
        <end position="451"/>
    </location>
</feature>
<dbReference type="Proteomes" id="UP000433089">
    <property type="component" value="Unassembled WGS sequence"/>
</dbReference>
<evidence type="ECO:0000256" key="2">
    <source>
        <dbReference type="ARBA" id="ARBA00022448"/>
    </source>
</evidence>
<sequence>MIKWKNNRKVFLTAIAFGTMLNPLNSSMISLALHQIQHEFGLSFTTVSWLISTFYLASAVTQPVSGRIGDHVMSRRTLFLFGLVLVAVSAICAPFAPTFAVLIVIRLLQAIGSSAIYPSGVGLIRDHVKERQASALAVLSIFASAMTALGPTLGGFLMTIGSWPAIFLVNLPFILISFFLGLSLFPKEKKKKLRIGDTVRKLDLPGMFLFTVCIVLLLSFLLSLSDGIQYVQGILCLVSAGVFIWWEYQVDEPFIQIRMFRQEKRLSLVYVQFIILNIFFYCLFFGLPSYFQDELGWRVEMTGLFMLCMSGVSIMVSPLTGKWVDRGDERHPVLASAVLMLAGASAMTFFFIPAPFWGKGLVLALLGLSYGIGNVALQAAMLKASPQQMIGTTSGLFQTCRYLGSILSSAVLGMLFGEEIAGSHFEQLGWTLIMISLVGISVSLYFSSMVRGKQTMKKAAGIK</sequence>
<feature type="transmembrane region" description="Helical" evidence="7">
    <location>
        <begin position="78"/>
        <end position="97"/>
    </location>
</feature>
<evidence type="ECO:0000256" key="6">
    <source>
        <dbReference type="ARBA" id="ARBA00023136"/>
    </source>
</evidence>
<keyword evidence="2" id="KW-0813">Transport</keyword>
<feature type="transmembrane region" description="Helical" evidence="7">
    <location>
        <begin position="303"/>
        <end position="321"/>
    </location>
</feature>
<evidence type="ECO:0000256" key="7">
    <source>
        <dbReference type="SAM" id="Phobius"/>
    </source>
</evidence>
<dbReference type="EMBL" id="CABWLH010000010">
    <property type="protein sequence ID" value="VXC25691.1"/>
    <property type="molecule type" value="Genomic_DNA"/>
</dbReference>
<feature type="transmembrane region" description="Helical" evidence="7">
    <location>
        <begin position="230"/>
        <end position="248"/>
    </location>
</feature>
<dbReference type="AlphaFoldDB" id="A0A653X3R8"/>
<keyword evidence="3" id="KW-1003">Cell membrane</keyword>
<evidence type="ECO:0000313" key="9">
    <source>
        <dbReference type="EMBL" id="VXC25691.1"/>
    </source>
</evidence>
<dbReference type="InterPro" id="IPR011701">
    <property type="entry name" value="MFS"/>
</dbReference>
<evidence type="ECO:0000259" key="8">
    <source>
        <dbReference type="PROSITE" id="PS50850"/>
    </source>
</evidence>
<feature type="transmembrane region" description="Helical" evidence="7">
    <location>
        <begin position="103"/>
        <end position="124"/>
    </location>
</feature>
<feature type="transmembrane region" description="Helical" evidence="7">
    <location>
        <begin position="163"/>
        <end position="185"/>
    </location>
</feature>
<evidence type="ECO:0000256" key="1">
    <source>
        <dbReference type="ARBA" id="ARBA00004651"/>
    </source>
</evidence>
<protein>
    <submittedName>
        <fullName evidence="9">Putative efflux transporter</fullName>
    </submittedName>
</protein>
<reference evidence="9 10" key="1">
    <citation type="submission" date="2019-10" db="EMBL/GenBank/DDBJ databases">
        <authorList>
            <person name="Karimi E."/>
        </authorList>
    </citation>
    <scope>NUCLEOTIDE SEQUENCE [LARGE SCALE GENOMIC DNA]</scope>
    <source>
        <strain evidence="9">Bacillus sp. 348</strain>
    </source>
</reference>
<feature type="transmembrane region" description="Helical" evidence="7">
    <location>
        <begin position="360"/>
        <end position="382"/>
    </location>
</feature>